<organism evidence="2 3">
    <name type="scientific">Blepharisma stoltei</name>
    <dbReference type="NCBI Taxonomy" id="1481888"/>
    <lineage>
        <taxon>Eukaryota</taxon>
        <taxon>Sar</taxon>
        <taxon>Alveolata</taxon>
        <taxon>Ciliophora</taxon>
        <taxon>Postciliodesmatophora</taxon>
        <taxon>Heterotrichea</taxon>
        <taxon>Heterotrichida</taxon>
        <taxon>Blepharismidae</taxon>
        <taxon>Blepharisma</taxon>
    </lineage>
</organism>
<evidence type="ECO:0000256" key="1">
    <source>
        <dbReference type="SAM" id="MobiDB-lite"/>
    </source>
</evidence>
<dbReference type="Proteomes" id="UP001162131">
    <property type="component" value="Unassembled WGS sequence"/>
</dbReference>
<dbReference type="EMBL" id="CAJZBQ010000013">
    <property type="protein sequence ID" value="CAG9315344.1"/>
    <property type="molecule type" value="Genomic_DNA"/>
</dbReference>
<keyword evidence="3" id="KW-1185">Reference proteome</keyword>
<accession>A0AAU9IT46</accession>
<feature type="region of interest" description="Disordered" evidence="1">
    <location>
        <begin position="419"/>
        <end position="464"/>
    </location>
</feature>
<protein>
    <submittedName>
        <fullName evidence="2">Uncharacterized protein</fullName>
    </submittedName>
</protein>
<sequence length="579" mass="66949">MEFNCAWFISQLWKENSLFSARVPLIDTLLYDSESPTNCKWLFTDRKGFIKKKHTENTKVDKIILSFLNHPTSLLDYDNDISNPEDPGITFIRDNTFKLVNRKTSLSKLFSLNILKNEAIQAFPVSAEHQNSRYIVTVKKKEGKLVYNCSKECLKNETWEVTKVFAQNYNDKLAEITESALRVVEKNSRRCIEELQLIFFEGANDSLWLMGSRFCKVANLLVTRPSTSLKRTQSQGRLQENSISKASFMMTTKSWTKRISSASIGPKPNISSKCPGDFCNFIVTSETLSSKQEIDYDDLLHKVRATYFSGKEKDIEKVKYLLRINNLIEQNSKNKDKIIRKIIPYRLLLLGKKIIIDKTKDLVEVDIGQFINCYNSSLDIEQENLHETAMRAPFHYYDNVKVCDRCYEIYTLFESNKKKPATPDANKNFSSTSPTRLPSSSQKSSALSSRMNSPRKNTLLRSSSKKDNINELLNDMSNALFEIKYGEKTAKMKIADEWSRTVSRQRAQSQSQESKRKVPLETVKAEVLDHDAITSQLFPDAKYFMKTKPRRDRHSEFLQKLKTMNFSRGKLHHFLRKSC</sequence>
<gene>
    <name evidence="2" type="ORF">BSTOLATCC_MIC13117</name>
</gene>
<evidence type="ECO:0000313" key="2">
    <source>
        <dbReference type="EMBL" id="CAG9315344.1"/>
    </source>
</evidence>
<evidence type="ECO:0000313" key="3">
    <source>
        <dbReference type="Proteomes" id="UP001162131"/>
    </source>
</evidence>
<feature type="compositionally biased region" description="Low complexity" evidence="1">
    <location>
        <begin position="430"/>
        <end position="449"/>
    </location>
</feature>
<reference evidence="2" key="1">
    <citation type="submission" date="2021-09" db="EMBL/GenBank/DDBJ databases">
        <authorList>
            <consortium name="AG Swart"/>
            <person name="Singh M."/>
            <person name="Singh A."/>
            <person name="Seah K."/>
            <person name="Emmerich C."/>
        </authorList>
    </citation>
    <scope>NUCLEOTIDE SEQUENCE</scope>
    <source>
        <strain evidence="2">ATCC30299</strain>
    </source>
</reference>
<dbReference type="AlphaFoldDB" id="A0AAU9IT46"/>
<feature type="compositionally biased region" description="Polar residues" evidence="1">
    <location>
        <begin position="450"/>
        <end position="462"/>
    </location>
</feature>
<comment type="caution">
    <text evidence="2">The sequence shown here is derived from an EMBL/GenBank/DDBJ whole genome shotgun (WGS) entry which is preliminary data.</text>
</comment>
<proteinExistence type="predicted"/>
<name>A0AAU9IT46_9CILI</name>